<keyword evidence="11 18" id="KW-1133">Transmembrane helix</keyword>
<feature type="region of interest" description="Disordered" evidence="17">
    <location>
        <begin position="191"/>
        <end position="219"/>
    </location>
</feature>
<protein>
    <recommendedName>
        <fullName evidence="6 16">Phosphatidate cytidylyltransferase</fullName>
        <ecNumber evidence="6 16">2.7.7.41</ecNumber>
    </recommendedName>
</protein>
<sequence length="536" mass="56014">MSKVLATCIAGRLPSEILLACNPLSGNRCGSHDGIGGMPLPSPAHDPSVPRVATCHVVVCEAAVLASCAGGMDPSSGAGPIRCVSFGDGRSRSRARAMRGHRLANPGAQIDFWTCTSCLAKGCRRQQRSQSSAECVMPQRNRLKSVMELQNKRHSSFVCRIASTGTNPSHVEEDTPGPEAAFACSIASTGTNPSHVEDDTPGPAAALGENSPSPPDSADARSAAAALVLLRLPEVLATSNLVNRVIYGSLLGAGALSALLMGGWVYTGGLSIVTFLATREYFGLVMEKGIARGMKPPPPIVTKVCTLMCSAMPLLTMYYNGRVGAALTTAAFVLVSVLLLQPSRPRFAQFSSVIFGLFYCGYLPSFWVKLRCGLNVPAVGTHLAGKWPVFFGGRAHWTVGLLATMVAMSCVVAADTGAFMGGKSFGRTPLSAISPKKTVEGALSGFAFALGVAVLLSKLLQWPVSLPGAAMLAALTFISSLFGDLMESMIKRDAGVKDSGTLIPGHGGILDRVDSYVFTGALVYSFVKIGLPLFGL</sequence>
<comment type="caution">
    <text evidence="19">The sequence shown here is derived from an EMBL/GenBank/DDBJ whole genome shotgun (WGS) entry which is preliminary data.</text>
</comment>
<keyword evidence="7" id="KW-0444">Lipid biosynthesis</keyword>
<keyword evidence="13 18" id="KW-0472">Membrane</keyword>
<gene>
    <name evidence="19" type="ORF">CBR_g46453</name>
</gene>
<evidence type="ECO:0000256" key="14">
    <source>
        <dbReference type="ARBA" id="ARBA00023209"/>
    </source>
</evidence>
<dbReference type="GO" id="GO:0004605">
    <property type="term" value="F:phosphatidate cytidylyltransferase activity"/>
    <property type="evidence" value="ECO:0007669"/>
    <property type="project" value="UniProtKB-EC"/>
</dbReference>
<keyword evidence="15" id="KW-1208">Phospholipid metabolism</keyword>
<keyword evidence="10 16" id="KW-0548">Nucleotidyltransferase</keyword>
<keyword evidence="12" id="KW-0443">Lipid metabolism</keyword>
<dbReference type="Gramene" id="GBG88082">
    <property type="protein sequence ID" value="GBG88082"/>
    <property type="gene ID" value="CBR_g46453"/>
</dbReference>
<keyword evidence="9 16" id="KW-0812">Transmembrane</keyword>
<evidence type="ECO:0000256" key="4">
    <source>
        <dbReference type="ARBA" id="ARBA00005189"/>
    </source>
</evidence>
<dbReference type="Pfam" id="PF01148">
    <property type="entry name" value="CTP_transf_1"/>
    <property type="match status" value="1"/>
</dbReference>
<proteinExistence type="inferred from homology"/>
<feature type="transmembrane region" description="Helical" evidence="18">
    <location>
        <begin position="245"/>
        <end position="278"/>
    </location>
</feature>
<comment type="catalytic activity">
    <reaction evidence="1 16">
        <text>a 1,2-diacyl-sn-glycero-3-phosphate + CTP + H(+) = a CDP-1,2-diacyl-sn-glycerol + diphosphate</text>
        <dbReference type="Rhea" id="RHEA:16229"/>
        <dbReference type="ChEBI" id="CHEBI:15378"/>
        <dbReference type="ChEBI" id="CHEBI:33019"/>
        <dbReference type="ChEBI" id="CHEBI:37563"/>
        <dbReference type="ChEBI" id="CHEBI:58332"/>
        <dbReference type="ChEBI" id="CHEBI:58608"/>
        <dbReference type="EC" id="2.7.7.41"/>
    </reaction>
</comment>
<evidence type="ECO:0000256" key="1">
    <source>
        <dbReference type="ARBA" id="ARBA00001698"/>
    </source>
</evidence>
<keyword evidence="20" id="KW-1185">Reference proteome</keyword>
<dbReference type="PANTHER" id="PTHR47101:SF1">
    <property type="entry name" value="PHOSPHATIDATE CYTIDYLYLTRANSFERASE 4, CHLOROPLASTIC"/>
    <property type="match status" value="1"/>
</dbReference>
<evidence type="ECO:0000313" key="19">
    <source>
        <dbReference type="EMBL" id="GBG88082.1"/>
    </source>
</evidence>
<evidence type="ECO:0000256" key="2">
    <source>
        <dbReference type="ARBA" id="ARBA00004141"/>
    </source>
</evidence>
<evidence type="ECO:0000256" key="16">
    <source>
        <dbReference type="RuleBase" id="RU003938"/>
    </source>
</evidence>
<evidence type="ECO:0000256" key="9">
    <source>
        <dbReference type="ARBA" id="ARBA00022692"/>
    </source>
</evidence>
<feature type="transmembrane region" description="Helical" evidence="18">
    <location>
        <begin position="466"/>
        <end position="483"/>
    </location>
</feature>
<evidence type="ECO:0000256" key="18">
    <source>
        <dbReference type="SAM" id="Phobius"/>
    </source>
</evidence>
<comment type="similarity">
    <text evidence="5 16">Belongs to the CDS family.</text>
</comment>
<evidence type="ECO:0000256" key="8">
    <source>
        <dbReference type="ARBA" id="ARBA00022679"/>
    </source>
</evidence>
<evidence type="ECO:0000256" key="17">
    <source>
        <dbReference type="SAM" id="MobiDB-lite"/>
    </source>
</evidence>
<comment type="pathway">
    <text evidence="4">Lipid metabolism.</text>
</comment>
<dbReference type="Proteomes" id="UP000265515">
    <property type="component" value="Unassembled WGS sequence"/>
</dbReference>
<feature type="transmembrane region" description="Helical" evidence="18">
    <location>
        <begin position="397"/>
        <end position="420"/>
    </location>
</feature>
<evidence type="ECO:0000313" key="20">
    <source>
        <dbReference type="Proteomes" id="UP000265515"/>
    </source>
</evidence>
<dbReference type="UniPathway" id="UPA00557">
    <property type="reaction ID" value="UER00614"/>
</dbReference>
<evidence type="ECO:0000256" key="3">
    <source>
        <dbReference type="ARBA" id="ARBA00005119"/>
    </source>
</evidence>
<feature type="transmembrane region" description="Helical" evidence="18">
    <location>
        <begin position="441"/>
        <end position="460"/>
    </location>
</feature>
<reference evidence="19 20" key="1">
    <citation type="journal article" date="2018" name="Cell">
        <title>The Chara Genome: Secondary Complexity and Implications for Plant Terrestrialization.</title>
        <authorList>
            <person name="Nishiyama T."/>
            <person name="Sakayama H."/>
            <person name="Vries J.D."/>
            <person name="Buschmann H."/>
            <person name="Saint-Marcoux D."/>
            <person name="Ullrich K.K."/>
            <person name="Haas F.B."/>
            <person name="Vanderstraeten L."/>
            <person name="Becker D."/>
            <person name="Lang D."/>
            <person name="Vosolsobe S."/>
            <person name="Rombauts S."/>
            <person name="Wilhelmsson P.K.I."/>
            <person name="Janitza P."/>
            <person name="Kern R."/>
            <person name="Heyl A."/>
            <person name="Rumpler F."/>
            <person name="Villalobos L.I.A.C."/>
            <person name="Clay J.M."/>
            <person name="Skokan R."/>
            <person name="Toyoda A."/>
            <person name="Suzuki Y."/>
            <person name="Kagoshima H."/>
            <person name="Schijlen E."/>
            <person name="Tajeshwar N."/>
            <person name="Catarino B."/>
            <person name="Hetherington A.J."/>
            <person name="Saltykova A."/>
            <person name="Bonnot C."/>
            <person name="Breuninger H."/>
            <person name="Symeonidi A."/>
            <person name="Radhakrishnan G.V."/>
            <person name="Van Nieuwerburgh F."/>
            <person name="Deforce D."/>
            <person name="Chang C."/>
            <person name="Karol K.G."/>
            <person name="Hedrich R."/>
            <person name="Ulvskov P."/>
            <person name="Glockner G."/>
            <person name="Delwiche C.F."/>
            <person name="Petrasek J."/>
            <person name="Van de Peer Y."/>
            <person name="Friml J."/>
            <person name="Beilby M."/>
            <person name="Dolan L."/>
            <person name="Kohara Y."/>
            <person name="Sugano S."/>
            <person name="Fujiyama A."/>
            <person name="Delaux P.-M."/>
            <person name="Quint M."/>
            <person name="TheiBen G."/>
            <person name="Hagemann M."/>
            <person name="Harholt J."/>
            <person name="Dunand C."/>
            <person name="Zachgo S."/>
            <person name="Langdale J."/>
            <person name="Maumus F."/>
            <person name="Straeten D.V.D."/>
            <person name="Gould S.B."/>
            <person name="Rensing S.A."/>
        </authorList>
    </citation>
    <scope>NUCLEOTIDE SEQUENCE [LARGE SCALE GENOMIC DNA]</scope>
    <source>
        <strain evidence="19 20">S276</strain>
    </source>
</reference>
<dbReference type="GO" id="GO:0016024">
    <property type="term" value="P:CDP-diacylglycerol biosynthetic process"/>
    <property type="evidence" value="ECO:0007669"/>
    <property type="project" value="UniProtKB-UniPathway"/>
</dbReference>
<keyword evidence="14" id="KW-0594">Phospholipid biosynthesis</keyword>
<feature type="transmembrane region" description="Helical" evidence="18">
    <location>
        <begin position="323"/>
        <end position="340"/>
    </location>
</feature>
<accession>A0A388M0R9</accession>
<dbReference type="PANTHER" id="PTHR47101">
    <property type="entry name" value="PHOSPHATIDATE CYTIDYLYLTRANSFERASE 5, CHLOROPLASTIC"/>
    <property type="match status" value="1"/>
</dbReference>
<dbReference type="PROSITE" id="PS01315">
    <property type="entry name" value="CDS"/>
    <property type="match status" value="1"/>
</dbReference>
<dbReference type="AlphaFoldDB" id="A0A388M0R9"/>
<dbReference type="OrthoDB" id="10260889at2759"/>
<dbReference type="STRING" id="69332.A0A388M0R9"/>
<feature type="transmembrane region" description="Helical" evidence="18">
    <location>
        <begin position="347"/>
        <end position="367"/>
    </location>
</feature>
<evidence type="ECO:0000256" key="5">
    <source>
        <dbReference type="ARBA" id="ARBA00010185"/>
    </source>
</evidence>
<dbReference type="InterPro" id="IPR000374">
    <property type="entry name" value="PC_trans"/>
</dbReference>
<dbReference type="EMBL" id="BFEA01000648">
    <property type="protein sequence ID" value="GBG88082.1"/>
    <property type="molecule type" value="Genomic_DNA"/>
</dbReference>
<evidence type="ECO:0000256" key="13">
    <source>
        <dbReference type="ARBA" id="ARBA00023136"/>
    </source>
</evidence>
<evidence type="ECO:0000256" key="7">
    <source>
        <dbReference type="ARBA" id="ARBA00022516"/>
    </source>
</evidence>
<evidence type="ECO:0000256" key="11">
    <source>
        <dbReference type="ARBA" id="ARBA00022989"/>
    </source>
</evidence>
<keyword evidence="8 16" id="KW-0808">Transferase</keyword>
<evidence type="ECO:0000256" key="6">
    <source>
        <dbReference type="ARBA" id="ARBA00012487"/>
    </source>
</evidence>
<dbReference type="GO" id="GO:0016020">
    <property type="term" value="C:membrane"/>
    <property type="evidence" value="ECO:0007669"/>
    <property type="project" value="UniProtKB-SubCell"/>
</dbReference>
<comment type="subcellular location">
    <subcellularLocation>
        <location evidence="2">Membrane</location>
        <topology evidence="2">Multi-pass membrane protein</topology>
    </subcellularLocation>
</comment>
<evidence type="ECO:0000256" key="12">
    <source>
        <dbReference type="ARBA" id="ARBA00023098"/>
    </source>
</evidence>
<evidence type="ECO:0000256" key="10">
    <source>
        <dbReference type="ARBA" id="ARBA00022695"/>
    </source>
</evidence>
<comment type="pathway">
    <text evidence="3 16">Phospholipid metabolism; CDP-diacylglycerol biosynthesis; CDP-diacylglycerol from sn-glycerol 3-phosphate: step 3/3.</text>
</comment>
<evidence type="ECO:0000256" key="15">
    <source>
        <dbReference type="ARBA" id="ARBA00023264"/>
    </source>
</evidence>
<dbReference type="EC" id="2.7.7.41" evidence="6 16"/>
<organism evidence="19 20">
    <name type="scientific">Chara braunii</name>
    <name type="common">Braun's stonewort</name>
    <dbReference type="NCBI Taxonomy" id="69332"/>
    <lineage>
        <taxon>Eukaryota</taxon>
        <taxon>Viridiplantae</taxon>
        <taxon>Streptophyta</taxon>
        <taxon>Charophyceae</taxon>
        <taxon>Charales</taxon>
        <taxon>Characeae</taxon>
        <taxon>Chara</taxon>
    </lineage>
</organism>
<name>A0A388M0R9_CHABU</name>